<evidence type="ECO:0000313" key="6">
    <source>
        <dbReference type="EMBL" id="TNC20991.1"/>
    </source>
</evidence>
<dbReference type="NCBIfam" id="TIGR02937">
    <property type="entry name" value="sigma70-ECF"/>
    <property type="match status" value="1"/>
</dbReference>
<dbReference type="RefSeq" id="WP_139100084.1">
    <property type="nucleotide sequence ID" value="NZ_VDFW01000038.1"/>
</dbReference>
<dbReference type="InterPro" id="IPR007630">
    <property type="entry name" value="RNA_pol_sigma70_r4"/>
</dbReference>
<dbReference type="GO" id="GO:0016987">
    <property type="term" value="F:sigma factor activity"/>
    <property type="evidence" value="ECO:0007669"/>
    <property type="project" value="UniProtKB-KW"/>
</dbReference>
<keyword evidence="7" id="KW-1185">Reference proteome</keyword>
<keyword evidence="4" id="KW-0804">Transcription</keyword>
<evidence type="ECO:0000256" key="4">
    <source>
        <dbReference type="ARBA" id="ARBA00023163"/>
    </source>
</evidence>
<evidence type="ECO:0000259" key="5">
    <source>
        <dbReference type="Pfam" id="PF04545"/>
    </source>
</evidence>
<gene>
    <name evidence="6" type="ORF">FG385_29525</name>
</gene>
<protein>
    <submittedName>
        <fullName evidence="6">Sigma-70 family RNA polymerase sigma factor</fullName>
    </submittedName>
</protein>
<comment type="caution">
    <text evidence="6">The sequence shown here is derived from an EMBL/GenBank/DDBJ whole genome shotgun (WGS) entry which is preliminary data.</text>
</comment>
<dbReference type="Gene3D" id="1.20.140.160">
    <property type="match status" value="1"/>
</dbReference>
<dbReference type="EMBL" id="VDFW01000038">
    <property type="protein sequence ID" value="TNC20991.1"/>
    <property type="molecule type" value="Genomic_DNA"/>
</dbReference>
<dbReference type="GO" id="GO:0006352">
    <property type="term" value="P:DNA-templated transcription initiation"/>
    <property type="evidence" value="ECO:0007669"/>
    <property type="project" value="InterPro"/>
</dbReference>
<dbReference type="SUPFAM" id="SSF88659">
    <property type="entry name" value="Sigma3 and sigma4 domains of RNA polymerase sigma factors"/>
    <property type="match status" value="1"/>
</dbReference>
<name>A0A5C4LU35_9PSEU</name>
<dbReference type="GO" id="GO:0003677">
    <property type="term" value="F:DNA binding"/>
    <property type="evidence" value="ECO:0007669"/>
    <property type="project" value="UniProtKB-KW"/>
</dbReference>
<keyword evidence="3" id="KW-0238">DNA-binding</keyword>
<evidence type="ECO:0000313" key="7">
    <source>
        <dbReference type="Proteomes" id="UP000305546"/>
    </source>
</evidence>
<dbReference type="Gene3D" id="1.10.1740.10">
    <property type="match status" value="1"/>
</dbReference>
<proteinExistence type="predicted"/>
<feature type="domain" description="RNA polymerase sigma-70 region 4" evidence="5">
    <location>
        <begin position="137"/>
        <end position="183"/>
    </location>
</feature>
<keyword evidence="1" id="KW-0805">Transcription regulation</keyword>
<dbReference type="OrthoDB" id="9799825at2"/>
<evidence type="ECO:0000256" key="1">
    <source>
        <dbReference type="ARBA" id="ARBA00023015"/>
    </source>
</evidence>
<dbReference type="Proteomes" id="UP000305546">
    <property type="component" value="Unassembled WGS sequence"/>
</dbReference>
<dbReference type="InterPro" id="IPR013324">
    <property type="entry name" value="RNA_pol_sigma_r3/r4-like"/>
</dbReference>
<evidence type="ECO:0000256" key="2">
    <source>
        <dbReference type="ARBA" id="ARBA00023082"/>
    </source>
</evidence>
<dbReference type="SUPFAM" id="SSF88946">
    <property type="entry name" value="Sigma2 domain of RNA polymerase sigma factors"/>
    <property type="match status" value="1"/>
</dbReference>
<dbReference type="AlphaFoldDB" id="A0A5C4LU35"/>
<keyword evidence="2" id="KW-0731">Sigma factor</keyword>
<evidence type="ECO:0000256" key="3">
    <source>
        <dbReference type="ARBA" id="ARBA00023125"/>
    </source>
</evidence>
<accession>A0A5C4LU35</accession>
<reference evidence="6 7" key="1">
    <citation type="submission" date="2019-06" db="EMBL/GenBank/DDBJ databases">
        <title>Amycolatopsis alkalitolerans sp. nov., isolated from Gastrodia elata Blume.</title>
        <authorList>
            <person name="Narsing Rao M.P."/>
            <person name="Li W.J."/>
        </authorList>
    </citation>
    <scope>NUCLEOTIDE SEQUENCE [LARGE SCALE GENOMIC DNA]</scope>
    <source>
        <strain evidence="6 7">SYSUP0005</strain>
    </source>
</reference>
<sequence length="193" mass="21705">MTVRAHEQQELIQAHLPWVHEQVRRLAGRLPPHADLDEIAAAGLCTLVISADAFMAGKRDSFTRYARPRMHKAIRAAAAAECGRFMTDARGKAPPPYEVHVEPLPPDDLADALPDLAPGVEEIVLGRDRLRAVRTEIDRLPARLRLIITLRFLQRRRVADIAAELALSDSRVFQLSVQALERLHDRLAAREQR</sequence>
<dbReference type="PANTHER" id="PTHR30385">
    <property type="entry name" value="SIGMA FACTOR F FLAGELLAR"/>
    <property type="match status" value="1"/>
</dbReference>
<dbReference type="InterPro" id="IPR013325">
    <property type="entry name" value="RNA_pol_sigma_r2"/>
</dbReference>
<dbReference type="Pfam" id="PF04545">
    <property type="entry name" value="Sigma70_r4"/>
    <property type="match status" value="1"/>
</dbReference>
<organism evidence="6 7">
    <name type="scientific">Amycolatopsis alkalitolerans</name>
    <dbReference type="NCBI Taxonomy" id="2547244"/>
    <lineage>
        <taxon>Bacteria</taxon>
        <taxon>Bacillati</taxon>
        <taxon>Actinomycetota</taxon>
        <taxon>Actinomycetes</taxon>
        <taxon>Pseudonocardiales</taxon>
        <taxon>Pseudonocardiaceae</taxon>
        <taxon>Amycolatopsis</taxon>
    </lineage>
</organism>
<dbReference type="InterPro" id="IPR014284">
    <property type="entry name" value="RNA_pol_sigma-70_dom"/>
</dbReference>